<accession>A0A6F8SUK5</accession>
<protein>
    <submittedName>
        <fullName evidence="1">Uncharacterized protein</fullName>
    </submittedName>
</protein>
<dbReference type="Pfam" id="PF23148">
    <property type="entry name" value="Gp77"/>
    <property type="match status" value="1"/>
</dbReference>
<dbReference type="EMBL" id="AP022821">
    <property type="protein sequence ID" value="BCA91888.1"/>
    <property type="molecule type" value="Genomic_DNA"/>
</dbReference>
<proteinExistence type="predicted"/>
<gene>
    <name evidence="1" type="ORF">HMSLTHF_16630</name>
</gene>
<sequence length="88" mass="10054">MKTFRKQPKDHLDYDLLLGNWLAEGDEIVSVDVVAPEGIEVTQIGVEPDRIKLWIKGGTTGQSYKFNPLIYTKSRVKEVDFMIIVVEM</sequence>
<dbReference type="AlphaFoldDB" id="A0A6F8SUK5"/>
<organism evidence="1 2">
    <name type="scientific">Vreelandella aquamarina</name>
    <dbReference type="NCBI Taxonomy" id="77097"/>
    <lineage>
        <taxon>Bacteria</taxon>
        <taxon>Pseudomonadati</taxon>
        <taxon>Pseudomonadota</taxon>
        <taxon>Gammaproteobacteria</taxon>
        <taxon>Oceanospirillales</taxon>
        <taxon>Halomonadaceae</taxon>
        <taxon>Vreelandella</taxon>
    </lineage>
</organism>
<dbReference type="RefSeq" id="WP_172416167.1">
    <property type="nucleotide sequence ID" value="NZ_AP022821.1"/>
</dbReference>
<dbReference type="Proteomes" id="UP000503197">
    <property type="component" value="Chromosome"/>
</dbReference>
<evidence type="ECO:0000313" key="2">
    <source>
        <dbReference type="Proteomes" id="UP000503197"/>
    </source>
</evidence>
<name>A0A6F8SUK5_9GAMM</name>
<reference evidence="1 2" key="1">
    <citation type="submission" date="2020-02" db="EMBL/GenBank/DDBJ databases">
        <title>Complete Genome Sequence of Halomonas meridiana strain BAA-801, Isolated from Deep Sea Thermal Vent.</title>
        <authorList>
            <person name="Takahashi Y."/>
            <person name="Takahashi H."/>
            <person name="Galipon J."/>
            <person name="Arakawa K."/>
        </authorList>
    </citation>
    <scope>NUCLEOTIDE SEQUENCE [LARGE SCALE GENOMIC DNA]</scope>
    <source>
        <strain evidence="1 2">Slthf1</strain>
    </source>
</reference>
<dbReference type="InterPro" id="IPR056928">
    <property type="entry name" value="Gp77-like"/>
</dbReference>
<evidence type="ECO:0000313" key="1">
    <source>
        <dbReference type="EMBL" id="BCA91888.1"/>
    </source>
</evidence>